<dbReference type="Ensembl" id="ENSLOCT00000015521.1">
    <property type="protein sequence ID" value="ENSLOCP00000015492.1"/>
    <property type="gene ID" value="ENSLOCG00000012582.1"/>
</dbReference>
<reference evidence="19" key="3">
    <citation type="submission" date="2025-09" db="UniProtKB">
        <authorList>
            <consortium name="Ensembl"/>
        </authorList>
    </citation>
    <scope>IDENTIFICATION</scope>
</reference>
<dbReference type="GO" id="GO:0005737">
    <property type="term" value="C:cytoplasm"/>
    <property type="evidence" value="ECO:0000318"/>
    <property type="project" value="GO_Central"/>
</dbReference>
<keyword evidence="11" id="KW-0067">ATP-binding</keyword>
<keyword evidence="5" id="KW-0399">Innate immunity</keyword>
<accession>W5N4D3</accession>
<evidence type="ECO:0000256" key="2">
    <source>
        <dbReference type="ARBA" id="ARBA00006866"/>
    </source>
</evidence>
<protein>
    <recommendedName>
        <fullName evidence="3">RNA helicase</fullName>
        <ecNumber evidence="3">3.6.4.13</ecNumber>
    </recommendedName>
</protein>
<dbReference type="GO" id="GO:0005524">
    <property type="term" value="F:ATP binding"/>
    <property type="evidence" value="ECO:0007669"/>
    <property type="project" value="UniProtKB-KW"/>
</dbReference>
<evidence type="ECO:0000313" key="19">
    <source>
        <dbReference type="Ensembl" id="ENSLOCP00000015492.1"/>
    </source>
</evidence>
<dbReference type="PROSITE" id="PS51192">
    <property type="entry name" value="HELICASE_ATP_BIND_1"/>
    <property type="match status" value="1"/>
</dbReference>
<evidence type="ECO:0000256" key="3">
    <source>
        <dbReference type="ARBA" id="ARBA00012552"/>
    </source>
</evidence>
<dbReference type="GO" id="GO:0039536">
    <property type="term" value="P:negative regulation of RIG-I signaling pathway"/>
    <property type="evidence" value="ECO:0000318"/>
    <property type="project" value="GO_Central"/>
</dbReference>
<dbReference type="GO" id="GO:0003677">
    <property type="term" value="F:DNA binding"/>
    <property type="evidence" value="ECO:0007669"/>
    <property type="project" value="InterPro"/>
</dbReference>
<dbReference type="Pfam" id="PF04851">
    <property type="entry name" value="ResIII"/>
    <property type="match status" value="1"/>
</dbReference>
<comment type="catalytic activity">
    <reaction evidence="15">
        <text>ATP + H2O = ADP + phosphate + H(+)</text>
        <dbReference type="Rhea" id="RHEA:13065"/>
        <dbReference type="ChEBI" id="CHEBI:15377"/>
        <dbReference type="ChEBI" id="CHEBI:15378"/>
        <dbReference type="ChEBI" id="CHEBI:30616"/>
        <dbReference type="ChEBI" id="CHEBI:43474"/>
        <dbReference type="ChEBI" id="CHEBI:456216"/>
        <dbReference type="EC" id="3.6.4.13"/>
    </reaction>
    <physiologicalReaction direction="left-to-right" evidence="15">
        <dbReference type="Rhea" id="RHEA:13066"/>
    </physiologicalReaction>
</comment>
<reference evidence="19" key="2">
    <citation type="submission" date="2025-08" db="UniProtKB">
        <authorList>
            <consortium name="Ensembl"/>
        </authorList>
    </citation>
    <scope>IDENTIFICATION</scope>
</reference>
<evidence type="ECO:0000256" key="8">
    <source>
        <dbReference type="ARBA" id="ARBA00022801"/>
    </source>
</evidence>
<evidence type="ECO:0000256" key="14">
    <source>
        <dbReference type="ARBA" id="ARBA00023118"/>
    </source>
</evidence>
<comment type="subcellular location">
    <subcellularLocation>
        <location evidence="1">Cytoplasm</location>
    </subcellularLocation>
</comment>
<dbReference type="SMART" id="SM00490">
    <property type="entry name" value="HELICc"/>
    <property type="match status" value="1"/>
</dbReference>
<dbReference type="InterPro" id="IPR014001">
    <property type="entry name" value="Helicase_ATP-bd"/>
</dbReference>
<keyword evidence="9" id="KW-0347">Helicase</keyword>
<dbReference type="Gene3D" id="1.20.1320.30">
    <property type="match status" value="1"/>
</dbReference>
<dbReference type="GO" id="GO:0008270">
    <property type="term" value="F:zinc ion binding"/>
    <property type="evidence" value="ECO:0000318"/>
    <property type="project" value="GO_Central"/>
</dbReference>
<keyword evidence="10" id="KW-0862">Zinc</keyword>
<evidence type="ECO:0000256" key="9">
    <source>
        <dbReference type="ARBA" id="ARBA00022806"/>
    </source>
</evidence>
<evidence type="ECO:0000256" key="11">
    <source>
        <dbReference type="ARBA" id="ARBA00022840"/>
    </source>
</evidence>
<dbReference type="HOGENOM" id="CLU_006888_2_1_1"/>
<dbReference type="CDD" id="cd15806">
    <property type="entry name" value="LGP2_C"/>
    <property type="match status" value="1"/>
</dbReference>
<evidence type="ECO:0000313" key="20">
    <source>
        <dbReference type="Proteomes" id="UP000018468"/>
    </source>
</evidence>
<dbReference type="GO" id="GO:0003724">
    <property type="term" value="F:RNA helicase activity"/>
    <property type="evidence" value="ECO:0007669"/>
    <property type="project" value="UniProtKB-EC"/>
</dbReference>
<evidence type="ECO:0000256" key="6">
    <source>
        <dbReference type="ARBA" id="ARBA00022723"/>
    </source>
</evidence>
<keyword evidence="13" id="KW-0694">RNA-binding</keyword>
<dbReference type="GO" id="GO:0140374">
    <property type="term" value="P:antiviral innate immune response"/>
    <property type="evidence" value="ECO:0000318"/>
    <property type="project" value="GO_Central"/>
</dbReference>
<dbReference type="GeneTree" id="ENSGT00940000153173"/>
<dbReference type="FunCoup" id="W5N4D3">
    <property type="interactions" value="134"/>
</dbReference>
<keyword evidence="4" id="KW-0963">Cytoplasm</keyword>
<dbReference type="InParanoid" id="W5N4D3"/>
<keyword evidence="6" id="KW-0479">Metal-binding</keyword>
<evidence type="ECO:0000256" key="13">
    <source>
        <dbReference type="ARBA" id="ARBA00022884"/>
    </source>
</evidence>
<proteinExistence type="inferred from homology"/>
<feature type="domain" description="Helicase C-terminal" evidence="17">
    <location>
        <begin position="363"/>
        <end position="526"/>
    </location>
</feature>
<dbReference type="STRING" id="7918.ENSLOCP00000015492"/>
<evidence type="ECO:0000259" key="18">
    <source>
        <dbReference type="PROSITE" id="PS51789"/>
    </source>
</evidence>
<keyword evidence="8" id="KW-0378">Hydrolase</keyword>
<reference evidence="20" key="1">
    <citation type="submission" date="2011-12" db="EMBL/GenBank/DDBJ databases">
        <title>The Draft Genome of Lepisosteus oculatus.</title>
        <authorList>
            <consortium name="The Broad Institute Genome Assembly &amp; Analysis Group"/>
            <consortium name="Computational R&amp;D Group"/>
            <consortium name="and Sequencing Platform"/>
            <person name="Di Palma F."/>
            <person name="Alfoldi J."/>
            <person name="Johnson J."/>
            <person name="Berlin A."/>
            <person name="Gnerre S."/>
            <person name="Jaffe D."/>
            <person name="MacCallum I."/>
            <person name="Young S."/>
            <person name="Walker B.J."/>
            <person name="Lander E.S."/>
            <person name="Lindblad-Toh K."/>
        </authorList>
    </citation>
    <scope>NUCLEOTIDE SEQUENCE [LARGE SCALE GENOMIC DNA]</scope>
</reference>
<dbReference type="SUPFAM" id="SSF52540">
    <property type="entry name" value="P-loop containing nucleoside triphosphate hydrolases"/>
    <property type="match status" value="1"/>
</dbReference>
<dbReference type="Pfam" id="PF00271">
    <property type="entry name" value="Helicase_C"/>
    <property type="match status" value="1"/>
</dbReference>
<dbReference type="GO" id="GO:0002753">
    <property type="term" value="P:cytoplasmic pattern recognition receptor signaling pathway"/>
    <property type="evidence" value="ECO:0000318"/>
    <property type="project" value="GO_Central"/>
</dbReference>
<dbReference type="InterPro" id="IPR027417">
    <property type="entry name" value="P-loop_NTPase"/>
</dbReference>
<evidence type="ECO:0000256" key="4">
    <source>
        <dbReference type="ARBA" id="ARBA00022490"/>
    </source>
</evidence>
<dbReference type="Gene3D" id="2.170.150.30">
    <property type="entry name" value="RIG-I-like receptor, C-terminal regulatory domain"/>
    <property type="match status" value="1"/>
</dbReference>
<evidence type="ECO:0000256" key="12">
    <source>
        <dbReference type="ARBA" id="ARBA00022859"/>
    </source>
</evidence>
<evidence type="ECO:0000256" key="15">
    <source>
        <dbReference type="ARBA" id="ARBA00049390"/>
    </source>
</evidence>
<evidence type="ECO:0000256" key="5">
    <source>
        <dbReference type="ARBA" id="ARBA00022588"/>
    </source>
</evidence>
<dbReference type="Gene3D" id="3.40.50.300">
    <property type="entry name" value="P-loop containing nucleotide triphosphate hydrolases"/>
    <property type="match status" value="2"/>
</dbReference>
<dbReference type="PANTHER" id="PTHR14074:SF7">
    <property type="entry name" value="ATP-DEPENDENT RNA HELICASE DHX58"/>
    <property type="match status" value="1"/>
</dbReference>
<dbReference type="SMART" id="SM00487">
    <property type="entry name" value="DEXDc"/>
    <property type="match status" value="1"/>
</dbReference>
<dbReference type="EMBL" id="AHAT01029069">
    <property type="status" value="NOT_ANNOTATED_CDS"/>
    <property type="molecule type" value="Genomic_DNA"/>
</dbReference>
<keyword evidence="14" id="KW-0051">Antiviral defense</keyword>
<feature type="domain" description="Helicase ATP-binding" evidence="16">
    <location>
        <begin position="14"/>
        <end position="192"/>
    </location>
</feature>
<dbReference type="InterPro" id="IPR051363">
    <property type="entry name" value="RLR_Helicase"/>
</dbReference>
<sequence>MVAMNLYSYQEEVVQMALEGKNIIIWLPTGGGKTRAAVYVTKRHLQTKPRGKVAVLVNKVHLVDQHYNKEFRPFLGNSYAIAHISGDSDQKDFFAKVVQDNDIIICTAQILENALKNTEEEKHVNLTDFTLLIFDECHHTHKDAVYNKIMECFLAMKLQRQGDLPQVLGLTASPGTGGAKTFEGAMEHVLQICANLDAAAIVSSKVHHKELQAKVPKPRKQYDIVNPRLLDPFGDKLKEMMRQIHNYMDAEGISRTFGTQEYEQEVVLLEKRGAEEGNRQMSQCALHLRKYNDSLLINDTVRMVDALTVLEDFYSVQRATRTGLDHTDRFLFALFQNNETELQRLAAQQCFENPRLAVLERTLLDQFGAQGKSRGILFSKTRTSTRCLDSWVSSNPQLQQAGIRAAILTGAGVSNQAGHMTQRKQQETIQRFRDGELNLLISTSVAEEGLDIPECNLVVRYGLITNEIAMKQASGRARAEASVYSVVAPQGGRELRREKTNEYLEGLMERAIDEVQRMPPREYMLKIRELQKEAVIARHLAKEKAEGKRSRYGPANVRLHCRRCNTAVCHGNDLQVIENNHHVVVNPLFEYYYQKGGKVILPRTFEDWEPGCAISCAGCGQEWGMEMIFKGVILPNLSIKNFVMETPDGRFSKKQWKDAPFSMEEFDYIEYCERKFSDSLGDLA</sequence>
<dbReference type="OMA" id="HEVYYKQ"/>
<organism evidence="19 20">
    <name type="scientific">Lepisosteus oculatus</name>
    <name type="common">Spotted gar</name>
    <dbReference type="NCBI Taxonomy" id="7918"/>
    <lineage>
        <taxon>Eukaryota</taxon>
        <taxon>Metazoa</taxon>
        <taxon>Chordata</taxon>
        <taxon>Craniata</taxon>
        <taxon>Vertebrata</taxon>
        <taxon>Euteleostomi</taxon>
        <taxon>Actinopterygii</taxon>
        <taxon>Neopterygii</taxon>
        <taxon>Holostei</taxon>
        <taxon>Semionotiformes</taxon>
        <taxon>Lepisosteidae</taxon>
        <taxon>Lepisosteus</taxon>
    </lineage>
</organism>
<dbReference type="CDD" id="cd12090">
    <property type="entry name" value="MDA5_ID"/>
    <property type="match status" value="1"/>
</dbReference>
<name>W5N4D3_LEPOC</name>
<dbReference type="PROSITE" id="PS51789">
    <property type="entry name" value="RLR_CTR"/>
    <property type="match status" value="1"/>
</dbReference>
<dbReference type="Pfam" id="PF11648">
    <property type="entry name" value="RIG-I_C-RD"/>
    <property type="match status" value="1"/>
</dbReference>
<evidence type="ECO:0000259" key="17">
    <source>
        <dbReference type="PROSITE" id="PS51194"/>
    </source>
</evidence>
<keyword evidence="20" id="KW-1185">Reference proteome</keyword>
<dbReference type="AlphaFoldDB" id="W5N4D3"/>
<feature type="domain" description="RLR CTR" evidence="18">
    <location>
        <begin position="547"/>
        <end position="673"/>
    </location>
</feature>
<dbReference type="GO" id="GO:0003725">
    <property type="term" value="F:double-stranded RNA binding"/>
    <property type="evidence" value="ECO:0000318"/>
    <property type="project" value="GO_Central"/>
</dbReference>
<dbReference type="InterPro" id="IPR001650">
    <property type="entry name" value="Helicase_C-like"/>
</dbReference>
<dbReference type="InterPro" id="IPR041204">
    <property type="entry name" value="RIG-I-like_C"/>
</dbReference>
<keyword evidence="12" id="KW-0391">Immunity</keyword>
<dbReference type="InterPro" id="IPR038557">
    <property type="entry name" value="RLR_C_sf"/>
</dbReference>
<dbReference type="GO" id="GO:0016787">
    <property type="term" value="F:hydrolase activity"/>
    <property type="evidence" value="ECO:0007669"/>
    <property type="project" value="UniProtKB-KW"/>
</dbReference>
<dbReference type="eggNOG" id="KOG0354">
    <property type="taxonomic scope" value="Eukaryota"/>
</dbReference>
<dbReference type="PANTHER" id="PTHR14074">
    <property type="entry name" value="HELICASE WITH DEATH DOMAIN-RELATED"/>
    <property type="match status" value="1"/>
</dbReference>
<dbReference type="EC" id="3.6.4.13" evidence="3"/>
<comment type="similarity">
    <text evidence="2">Belongs to the helicase family. RLR subfamily.</text>
</comment>
<dbReference type="Proteomes" id="UP000018468">
    <property type="component" value="Linkage group LG15"/>
</dbReference>
<dbReference type="GO" id="GO:0003727">
    <property type="term" value="F:single-stranded RNA binding"/>
    <property type="evidence" value="ECO:0000318"/>
    <property type="project" value="GO_Central"/>
</dbReference>
<dbReference type="Pfam" id="PF18119">
    <property type="entry name" value="RIG-I_C"/>
    <property type="match status" value="1"/>
</dbReference>
<evidence type="ECO:0000256" key="7">
    <source>
        <dbReference type="ARBA" id="ARBA00022741"/>
    </source>
</evidence>
<dbReference type="InterPro" id="IPR006935">
    <property type="entry name" value="Helicase/UvrB_N"/>
</dbReference>
<dbReference type="Bgee" id="ENSLOCG00000012582">
    <property type="expression patterns" value="Expressed in muscle tissue and 12 other cell types or tissues"/>
</dbReference>
<dbReference type="PROSITE" id="PS51194">
    <property type="entry name" value="HELICASE_CTER"/>
    <property type="match status" value="1"/>
</dbReference>
<dbReference type="InterPro" id="IPR021673">
    <property type="entry name" value="RLR_CTR"/>
</dbReference>
<evidence type="ECO:0000256" key="10">
    <source>
        <dbReference type="ARBA" id="ARBA00022833"/>
    </source>
</evidence>
<keyword evidence="7" id="KW-0547">Nucleotide-binding</keyword>
<evidence type="ECO:0000256" key="1">
    <source>
        <dbReference type="ARBA" id="ARBA00004496"/>
    </source>
</evidence>
<evidence type="ECO:0000259" key="16">
    <source>
        <dbReference type="PROSITE" id="PS51192"/>
    </source>
</evidence>